<gene>
    <name evidence="9" type="ORF">ACERLL_09650</name>
</gene>
<dbReference type="PRINTS" id="PR01590">
    <property type="entry name" value="HTHFIS"/>
</dbReference>
<keyword evidence="1" id="KW-0547">Nucleotide-binding</keyword>
<sequence length="472" mass="52060">MNVAQELEPEGGGPRPARPILVVDDEAHFARAICKHLGKHGFECREANRVETAKSLLGEGRPAAVLLDMRLPDGSGLDLLREIRERWNAPQVPVVVMTAYSEVDDAVEAMKLQATDYLRKPLDLEQIQDALKDLVGGPPKPSKKGRSADSSPVPDDGMIGQSPAMKGVRERIERLARVVASAKDIPPTILIHGETGTGKEVAAQALHERSARHDQPFVPVDCGALPNDLVEAELFGHEKGAYTHAQERRAGLIESAGAGTVLLDEVGELPLETQTKLLAMLGRRTMRRLGSNQQVPIRCWVLAATNRDLREEVEAGRFRSDLYYRLSELQLQLPPLRERMTDIPLLAQAFAAETAADFDLPEPRMDPETLEILQGYQWPGNIRELRHVIRQAVLLGTEGVLRPGDLELDGGGEEDSAAIPETGETLRLRDVEMNLVRRALERAGGNVSQAARLLGISRTSLRYRLEKYHIKP</sequence>
<evidence type="ECO:0000256" key="1">
    <source>
        <dbReference type="ARBA" id="ARBA00022741"/>
    </source>
</evidence>
<dbReference type="SMART" id="SM00382">
    <property type="entry name" value="AAA"/>
    <property type="match status" value="1"/>
</dbReference>
<dbReference type="InterPro" id="IPR027417">
    <property type="entry name" value="P-loop_NTPase"/>
</dbReference>
<dbReference type="Gene3D" id="1.10.8.60">
    <property type="match status" value="1"/>
</dbReference>
<keyword evidence="10" id="KW-1185">Reference proteome</keyword>
<keyword evidence="3" id="KW-0805">Transcription regulation</keyword>
<evidence type="ECO:0000256" key="3">
    <source>
        <dbReference type="ARBA" id="ARBA00023015"/>
    </source>
</evidence>
<keyword evidence="2" id="KW-0067">ATP-binding</keyword>
<dbReference type="CDD" id="cd00009">
    <property type="entry name" value="AAA"/>
    <property type="match status" value="1"/>
</dbReference>
<dbReference type="Pfam" id="PF25601">
    <property type="entry name" value="AAA_lid_14"/>
    <property type="match status" value="1"/>
</dbReference>
<evidence type="ECO:0000256" key="2">
    <source>
        <dbReference type="ARBA" id="ARBA00022840"/>
    </source>
</evidence>
<dbReference type="PANTHER" id="PTHR32071">
    <property type="entry name" value="TRANSCRIPTIONAL REGULATORY PROTEIN"/>
    <property type="match status" value="1"/>
</dbReference>
<dbReference type="SUPFAM" id="SSF52540">
    <property type="entry name" value="P-loop containing nucleoside triphosphate hydrolases"/>
    <property type="match status" value="1"/>
</dbReference>
<dbReference type="PANTHER" id="PTHR32071:SF57">
    <property type="entry name" value="C4-DICARBOXYLATE TRANSPORT TRANSCRIPTIONAL REGULATORY PROTEIN DCTD"/>
    <property type="match status" value="1"/>
</dbReference>
<dbReference type="SUPFAM" id="SSF52172">
    <property type="entry name" value="CheY-like"/>
    <property type="match status" value="1"/>
</dbReference>
<dbReference type="InterPro" id="IPR002078">
    <property type="entry name" value="Sigma_54_int"/>
</dbReference>
<dbReference type="InterPro" id="IPR025944">
    <property type="entry name" value="Sigma_54_int_dom_CS"/>
</dbReference>
<dbReference type="InterPro" id="IPR003593">
    <property type="entry name" value="AAA+_ATPase"/>
</dbReference>
<dbReference type="InterPro" id="IPR009057">
    <property type="entry name" value="Homeodomain-like_sf"/>
</dbReference>
<dbReference type="Pfam" id="PF00158">
    <property type="entry name" value="Sigma54_activat"/>
    <property type="match status" value="1"/>
</dbReference>
<dbReference type="Proteomes" id="UP001575181">
    <property type="component" value="Unassembled WGS sequence"/>
</dbReference>
<dbReference type="PROSITE" id="PS00688">
    <property type="entry name" value="SIGMA54_INTERACT_3"/>
    <property type="match status" value="1"/>
</dbReference>
<dbReference type="Pfam" id="PF00072">
    <property type="entry name" value="Response_reg"/>
    <property type="match status" value="1"/>
</dbReference>
<protein>
    <submittedName>
        <fullName evidence="9">Sigma-54-dependent transcriptional regulator</fullName>
    </submittedName>
</protein>
<dbReference type="EMBL" id="JBGUAW010000006">
    <property type="protein sequence ID" value="MFA9461087.1"/>
    <property type="molecule type" value="Genomic_DNA"/>
</dbReference>
<dbReference type="PROSITE" id="PS50045">
    <property type="entry name" value="SIGMA54_INTERACT_4"/>
    <property type="match status" value="1"/>
</dbReference>
<organism evidence="9 10">
    <name type="scientific">Thiohalorhabdus methylotrophus</name>
    <dbReference type="NCBI Taxonomy" id="3242694"/>
    <lineage>
        <taxon>Bacteria</taxon>
        <taxon>Pseudomonadati</taxon>
        <taxon>Pseudomonadota</taxon>
        <taxon>Gammaproteobacteria</taxon>
        <taxon>Thiohalorhabdales</taxon>
        <taxon>Thiohalorhabdaceae</taxon>
        <taxon>Thiohalorhabdus</taxon>
    </lineage>
</organism>
<dbReference type="Pfam" id="PF02954">
    <property type="entry name" value="HTH_8"/>
    <property type="match status" value="1"/>
</dbReference>
<dbReference type="InterPro" id="IPR058031">
    <property type="entry name" value="AAA_lid_NorR"/>
</dbReference>
<evidence type="ECO:0000256" key="4">
    <source>
        <dbReference type="ARBA" id="ARBA00023163"/>
    </source>
</evidence>
<name>A0ABV4TUU7_9GAMM</name>
<dbReference type="RefSeq" id="WP_373655873.1">
    <property type="nucleotide sequence ID" value="NZ_JBGUAW010000006.1"/>
</dbReference>
<feature type="domain" description="Sigma-54 factor interaction" evidence="7">
    <location>
        <begin position="158"/>
        <end position="394"/>
    </location>
</feature>
<feature type="region of interest" description="Disordered" evidence="6">
    <location>
        <begin position="133"/>
        <end position="166"/>
    </location>
</feature>
<reference evidence="9 10" key="1">
    <citation type="submission" date="2024-08" db="EMBL/GenBank/DDBJ databases">
        <title>Whole-genome sequencing of halo(alkali)philic microorganisms from hypersaline lakes.</title>
        <authorList>
            <person name="Sorokin D.Y."/>
            <person name="Merkel A.Y."/>
            <person name="Messina E."/>
            <person name="Yakimov M."/>
        </authorList>
    </citation>
    <scope>NUCLEOTIDE SEQUENCE [LARGE SCALE GENOMIC DNA]</scope>
    <source>
        <strain evidence="9 10">Cl-TMA</strain>
    </source>
</reference>
<dbReference type="SUPFAM" id="SSF46689">
    <property type="entry name" value="Homeodomain-like"/>
    <property type="match status" value="1"/>
</dbReference>
<evidence type="ECO:0000259" key="8">
    <source>
        <dbReference type="PROSITE" id="PS50110"/>
    </source>
</evidence>
<keyword evidence="4" id="KW-0804">Transcription</keyword>
<evidence type="ECO:0000313" key="10">
    <source>
        <dbReference type="Proteomes" id="UP001575181"/>
    </source>
</evidence>
<dbReference type="Gene3D" id="3.40.50.2300">
    <property type="match status" value="1"/>
</dbReference>
<proteinExistence type="predicted"/>
<dbReference type="SMART" id="SM00448">
    <property type="entry name" value="REC"/>
    <property type="match status" value="1"/>
</dbReference>
<dbReference type="Gene3D" id="3.40.50.300">
    <property type="entry name" value="P-loop containing nucleotide triphosphate hydrolases"/>
    <property type="match status" value="1"/>
</dbReference>
<accession>A0ABV4TUU7</accession>
<dbReference type="InterPro" id="IPR011006">
    <property type="entry name" value="CheY-like_superfamily"/>
</dbReference>
<dbReference type="Gene3D" id="1.10.10.60">
    <property type="entry name" value="Homeodomain-like"/>
    <property type="match status" value="1"/>
</dbReference>
<feature type="modified residue" description="4-aspartylphosphate" evidence="5">
    <location>
        <position position="68"/>
    </location>
</feature>
<feature type="domain" description="Response regulatory" evidence="8">
    <location>
        <begin position="19"/>
        <end position="135"/>
    </location>
</feature>
<evidence type="ECO:0000256" key="5">
    <source>
        <dbReference type="PROSITE-ProRule" id="PRU00169"/>
    </source>
</evidence>
<comment type="caution">
    <text evidence="9">The sequence shown here is derived from an EMBL/GenBank/DDBJ whole genome shotgun (WGS) entry which is preliminary data.</text>
</comment>
<evidence type="ECO:0000313" key="9">
    <source>
        <dbReference type="EMBL" id="MFA9461087.1"/>
    </source>
</evidence>
<evidence type="ECO:0000256" key="6">
    <source>
        <dbReference type="SAM" id="MobiDB-lite"/>
    </source>
</evidence>
<dbReference type="InterPro" id="IPR001789">
    <property type="entry name" value="Sig_transdc_resp-reg_receiver"/>
</dbReference>
<keyword evidence="5" id="KW-0597">Phosphoprotein</keyword>
<dbReference type="InterPro" id="IPR002197">
    <property type="entry name" value="HTH_Fis"/>
</dbReference>
<evidence type="ECO:0000259" key="7">
    <source>
        <dbReference type="PROSITE" id="PS50045"/>
    </source>
</evidence>
<dbReference type="PROSITE" id="PS50110">
    <property type="entry name" value="RESPONSE_REGULATORY"/>
    <property type="match status" value="1"/>
</dbReference>